<dbReference type="InterPro" id="IPR004143">
    <property type="entry name" value="BPL_LPL_catalytic"/>
</dbReference>
<dbReference type="GO" id="GO:0005524">
    <property type="term" value="F:ATP binding"/>
    <property type="evidence" value="ECO:0007669"/>
    <property type="project" value="UniProtKB-UniRule"/>
</dbReference>
<feature type="domain" description="BPL/LPL catalytic" evidence="7">
    <location>
        <begin position="56"/>
        <end position="245"/>
    </location>
</feature>
<keyword evidence="6" id="KW-0804">Transcription</keyword>
<dbReference type="PANTHER" id="PTHR12835">
    <property type="entry name" value="BIOTIN PROTEIN LIGASE"/>
    <property type="match status" value="1"/>
</dbReference>
<sequence>MKGRILGILRAEKAVVSGEVLSAELGVSRVSVWKHIQKLKEFGYHIESTPKGYRLISDPDALFPWEFPHRESRIHYFDKVSSTMDIARDLARKGCPGFTVVVAGEQTEGRGRLKRAWLSSSGGLYFTIVLRPQIPPILSARVHLAAAVVLTRTLRRMFAVEAMVKWPNDILVDDGKIAGMLTEMEAESDLVHFVNIGLGINVNNDPTSMEPTASSLKKILGKKISRRGLLSEFLDEFENYMNRGSLDDVIPEWKRYARTLNRHVRIVTDREIHEGIAVDVDDNGALILALADGSTQKVVHGDCFHQERSQ</sequence>
<gene>
    <name evidence="6" type="primary">birA</name>
    <name evidence="8" type="ORF">H8E23_11345</name>
</gene>
<dbReference type="InterPro" id="IPR036390">
    <property type="entry name" value="WH_DNA-bd_sf"/>
</dbReference>
<keyword evidence="4 6" id="KW-0092">Biotin</keyword>
<feature type="binding site" evidence="6">
    <location>
        <position position="106"/>
    </location>
    <ligand>
        <name>biotin</name>
        <dbReference type="ChEBI" id="CHEBI:57586"/>
    </ligand>
</feature>
<evidence type="ECO:0000313" key="8">
    <source>
        <dbReference type="EMBL" id="MBC8361980.1"/>
    </source>
</evidence>
<dbReference type="Pfam" id="PF03099">
    <property type="entry name" value="BPL_LplA_LipB"/>
    <property type="match status" value="1"/>
</dbReference>
<dbReference type="GO" id="GO:0006355">
    <property type="term" value="P:regulation of DNA-templated transcription"/>
    <property type="evidence" value="ECO:0007669"/>
    <property type="project" value="UniProtKB-UniRule"/>
</dbReference>
<dbReference type="EMBL" id="JACNJH010000162">
    <property type="protein sequence ID" value="MBC8361980.1"/>
    <property type="molecule type" value="Genomic_DNA"/>
</dbReference>
<comment type="caution">
    <text evidence="8">The sequence shown here is derived from an EMBL/GenBank/DDBJ whole genome shotgun (WGS) entry which is preliminary data.</text>
</comment>
<dbReference type="InterPro" id="IPR036388">
    <property type="entry name" value="WH-like_DNA-bd_sf"/>
</dbReference>
<dbReference type="PANTHER" id="PTHR12835:SF5">
    <property type="entry name" value="BIOTIN--PROTEIN LIGASE"/>
    <property type="match status" value="1"/>
</dbReference>
<dbReference type="Pfam" id="PF08279">
    <property type="entry name" value="HTH_11"/>
    <property type="match status" value="1"/>
</dbReference>
<dbReference type="AlphaFoldDB" id="A0A8J6NNA9"/>
<accession>A0A8J6NNA9</accession>
<dbReference type="GO" id="GO:0004077">
    <property type="term" value="F:biotin--[biotin carboxyl-carrier protein] ligase activity"/>
    <property type="evidence" value="ECO:0007669"/>
    <property type="project" value="UniProtKB-UniRule"/>
</dbReference>
<dbReference type="Gene3D" id="2.30.30.100">
    <property type="match status" value="1"/>
</dbReference>
<evidence type="ECO:0000256" key="6">
    <source>
        <dbReference type="HAMAP-Rule" id="MF_00978"/>
    </source>
</evidence>
<keyword evidence="6" id="KW-0805">Transcription regulation</keyword>
<dbReference type="Proteomes" id="UP000603434">
    <property type="component" value="Unassembled WGS sequence"/>
</dbReference>
<comment type="similarity">
    <text evidence="6">Belongs to the biotin--protein ligase family.</text>
</comment>
<comment type="catalytic activity">
    <reaction evidence="5 6">
        <text>biotin + L-lysyl-[protein] + ATP = N(6)-biotinyl-L-lysyl-[protein] + AMP + diphosphate + H(+)</text>
        <dbReference type="Rhea" id="RHEA:11756"/>
        <dbReference type="Rhea" id="RHEA-COMP:9752"/>
        <dbReference type="Rhea" id="RHEA-COMP:10505"/>
        <dbReference type="ChEBI" id="CHEBI:15378"/>
        <dbReference type="ChEBI" id="CHEBI:29969"/>
        <dbReference type="ChEBI" id="CHEBI:30616"/>
        <dbReference type="ChEBI" id="CHEBI:33019"/>
        <dbReference type="ChEBI" id="CHEBI:57586"/>
        <dbReference type="ChEBI" id="CHEBI:83144"/>
        <dbReference type="ChEBI" id="CHEBI:456215"/>
        <dbReference type="EC" id="6.3.4.15"/>
    </reaction>
</comment>
<dbReference type="GO" id="GO:0003677">
    <property type="term" value="F:DNA binding"/>
    <property type="evidence" value="ECO:0007669"/>
    <property type="project" value="UniProtKB-UniRule"/>
</dbReference>
<dbReference type="GO" id="GO:0005737">
    <property type="term" value="C:cytoplasm"/>
    <property type="evidence" value="ECO:0007669"/>
    <property type="project" value="TreeGrafter"/>
</dbReference>
<dbReference type="Pfam" id="PF02237">
    <property type="entry name" value="BPL_C"/>
    <property type="match status" value="1"/>
</dbReference>
<dbReference type="InterPro" id="IPR004408">
    <property type="entry name" value="Biotin_CoA_COase_ligase"/>
</dbReference>
<dbReference type="InterPro" id="IPR003142">
    <property type="entry name" value="BPL_C"/>
</dbReference>
<comment type="function">
    <text evidence="6">Acts both as a biotin--[acetyl-CoA-carboxylase] ligase and a repressor.</text>
</comment>
<evidence type="ECO:0000256" key="1">
    <source>
        <dbReference type="ARBA" id="ARBA00022598"/>
    </source>
</evidence>
<proteinExistence type="inferred from homology"/>
<dbReference type="InterPro" id="IPR045864">
    <property type="entry name" value="aa-tRNA-synth_II/BPL/LPL"/>
</dbReference>
<feature type="DNA-binding region" description="H-T-H motif" evidence="6">
    <location>
        <begin position="18"/>
        <end position="37"/>
    </location>
</feature>
<dbReference type="InterPro" id="IPR008988">
    <property type="entry name" value="Transcriptional_repressor_C"/>
</dbReference>
<keyword evidence="6" id="KW-0238">DNA-binding</keyword>
<dbReference type="PROSITE" id="PS51733">
    <property type="entry name" value="BPL_LPL_CATALYTIC"/>
    <property type="match status" value="1"/>
</dbReference>
<dbReference type="InterPro" id="IPR013196">
    <property type="entry name" value="HTH_11"/>
</dbReference>
<keyword evidence="1 6" id="KW-0436">Ligase</keyword>
<evidence type="ECO:0000256" key="4">
    <source>
        <dbReference type="ARBA" id="ARBA00023267"/>
    </source>
</evidence>
<dbReference type="SUPFAM" id="SSF50037">
    <property type="entry name" value="C-terminal domain of transcriptional repressors"/>
    <property type="match status" value="1"/>
</dbReference>
<name>A0A8J6NNA9_9BACT</name>
<dbReference type="CDD" id="cd16442">
    <property type="entry name" value="BPL"/>
    <property type="match status" value="1"/>
</dbReference>
<dbReference type="NCBIfam" id="TIGR00121">
    <property type="entry name" value="birA_ligase"/>
    <property type="match status" value="1"/>
</dbReference>
<dbReference type="SUPFAM" id="SSF55681">
    <property type="entry name" value="Class II aaRS and biotin synthetases"/>
    <property type="match status" value="1"/>
</dbReference>
<evidence type="ECO:0000256" key="2">
    <source>
        <dbReference type="ARBA" id="ARBA00022741"/>
    </source>
</evidence>
<keyword evidence="6" id="KW-0678">Repressor</keyword>
<keyword evidence="3 6" id="KW-0067">ATP-binding</keyword>
<feature type="binding site" evidence="6">
    <location>
        <begin position="110"/>
        <end position="112"/>
    </location>
    <ligand>
        <name>biotin</name>
        <dbReference type="ChEBI" id="CHEBI:57586"/>
    </ligand>
</feature>
<dbReference type="EC" id="6.3.4.15" evidence="6"/>
<organism evidence="8 9">
    <name type="scientific">Candidatus Desulfatibia profunda</name>
    <dbReference type="NCBI Taxonomy" id="2841695"/>
    <lineage>
        <taxon>Bacteria</taxon>
        <taxon>Pseudomonadati</taxon>
        <taxon>Thermodesulfobacteriota</taxon>
        <taxon>Desulfobacteria</taxon>
        <taxon>Desulfobacterales</taxon>
        <taxon>Desulfobacterales incertae sedis</taxon>
        <taxon>Candidatus Desulfatibia</taxon>
    </lineage>
</organism>
<evidence type="ECO:0000256" key="3">
    <source>
        <dbReference type="ARBA" id="ARBA00022840"/>
    </source>
</evidence>
<dbReference type="HAMAP" id="MF_00978">
    <property type="entry name" value="Bifunct_BirA"/>
    <property type="match status" value="1"/>
</dbReference>
<protein>
    <recommendedName>
        <fullName evidence="6">Bifunctional ligase/repressor BirA</fullName>
    </recommendedName>
    <alternativeName>
        <fullName evidence="6">Biotin--[acetyl-CoA-carboxylase] ligase</fullName>
        <ecNumber evidence="6">6.3.4.15</ecNumber>
    </alternativeName>
    <alternativeName>
        <fullName evidence="6">Biotin--protein ligase</fullName>
    </alternativeName>
    <alternativeName>
        <fullName evidence="6">Biotin-[acetyl-CoA carboxylase] synthetase</fullName>
    </alternativeName>
</protein>
<dbReference type="Gene3D" id="1.10.10.10">
    <property type="entry name" value="Winged helix-like DNA-binding domain superfamily/Winged helix DNA-binding domain"/>
    <property type="match status" value="1"/>
</dbReference>
<comment type="caution">
    <text evidence="6">Lacks conserved residue(s) required for the propagation of feature annotation.</text>
</comment>
<dbReference type="SUPFAM" id="SSF46785">
    <property type="entry name" value="Winged helix' DNA-binding domain"/>
    <property type="match status" value="1"/>
</dbReference>
<evidence type="ECO:0000259" key="7">
    <source>
        <dbReference type="PROSITE" id="PS51733"/>
    </source>
</evidence>
<evidence type="ECO:0000256" key="5">
    <source>
        <dbReference type="ARBA" id="ARBA00047846"/>
    </source>
</evidence>
<evidence type="ECO:0000313" key="9">
    <source>
        <dbReference type="Proteomes" id="UP000603434"/>
    </source>
</evidence>
<keyword evidence="2 6" id="KW-0547">Nucleotide-binding</keyword>
<feature type="binding site" evidence="6">
    <location>
        <position position="176"/>
    </location>
    <ligand>
        <name>biotin</name>
        <dbReference type="ChEBI" id="CHEBI:57586"/>
    </ligand>
</feature>
<dbReference type="InterPro" id="IPR030855">
    <property type="entry name" value="Bifunct_BirA"/>
</dbReference>
<dbReference type="Gene3D" id="3.30.930.10">
    <property type="entry name" value="Bira Bifunctional Protein, Domain 2"/>
    <property type="match status" value="1"/>
</dbReference>
<reference evidence="8 9" key="1">
    <citation type="submission" date="2020-08" db="EMBL/GenBank/DDBJ databases">
        <title>Bridging the membrane lipid divide: bacteria of the FCB group superphylum have the potential to synthesize archaeal ether lipids.</title>
        <authorList>
            <person name="Villanueva L."/>
            <person name="Von Meijenfeldt F.A.B."/>
            <person name="Westbye A.B."/>
            <person name="Yadav S."/>
            <person name="Hopmans E.C."/>
            <person name="Dutilh B.E."/>
            <person name="Sinninghe Damste J.S."/>
        </authorList>
    </citation>
    <scope>NUCLEOTIDE SEQUENCE [LARGE SCALE GENOMIC DNA]</scope>
    <source>
        <strain evidence="8">NIOZ-UU30</strain>
    </source>
</reference>